<dbReference type="SUPFAM" id="SSF109854">
    <property type="entry name" value="DinB/YfiT-like putative metalloenzymes"/>
    <property type="match status" value="1"/>
</dbReference>
<protein>
    <submittedName>
        <fullName evidence="1">DUF1993 family protein</fullName>
    </submittedName>
</protein>
<dbReference type="Gene3D" id="1.20.120.450">
    <property type="entry name" value="dinb family like domain"/>
    <property type="match status" value="1"/>
</dbReference>
<dbReference type="InterPro" id="IPR018531">
    <property type="entry name" value="DUF1993"/>
</dbReference>
<organism evidence="1 2">
    <name type="scientific">Noviluteimonas gilva</name>
    <dbReference type="NCBI Taxonomy" id="2682097"/>
    <lineage>
        <taxon>Bacteria</taxon>
        <taxon>Pseudomonadati</taxon>
        <taxon>Pseudomonadota</taxon>
        <taxon>Gammaproteobacteria</taxon>
        <taxon>Lysobacterales</taxon>
        <taxon>Lysobacteraceae</taxon>
        <taxon>Noviluteimonas</taxon>
    </lineage>
</organism>
<dbReference type="Pfam" id="PF09351">
    <property type="entry name" value="DUF1993"/>
    <property type="match status" value="1"/>
</dbReference>
<proteinExistence type="predicted"/>
<dbReference type="InterPro" id="IPR034660">
    <property type="entry name" value="DinB/YfiT-like"/>
</dbReference>
<dbReference type="PANTHER" id="PTHR36922">
    <property type="entry name" value="BLL2446 PROTEIN"/>
    <property type="match status" value="1"/>
</dbReference>
<accession>A0A7C9HL96</accession>
<reference evidence="1 2" key="1">
    <citation type="submission" date="2019-12" db="EMBL/GenBank/DDBJ databases">
        <authorList>
            <person name="Xu J."/>
        </authorList>
    </citation>
    <scope>NUCLEOTIDE SEQUENCE [LARGE SCALE GENOMIC DNA]</scope>
    <source>
        <strain evidence="1 2">HX-5-24</strain>
    </source>
</reference>
<dbReference type="Proteomes" id="UP000479692">
    <property type="component" value="Unassembled WGS sequence"/>
</dbReference>
<gene>
    <name evidence="1" type="ORF">GN331_04730</name>
</gene>
<sequence length="170" mass="18758">MTQTLHAFTAPVFIRTLRNLLHVLQAGQKYAAEKNIAPDVLLGTRLIPDMLPLVRQVQIATDHAKNCCARLTVTEAMPFPDEEKTFEELEARIARCIAYVESFDAAQFEGAGSRPIQVKSRLGELSFDGQGYVTSFALPNFFFHASMAYAILRASGVPIGKADWLGDVGR</sequence>
<evidence type="ECO:0000313" key="2">
    <source>
        <dbReference type="Proteomes" id="UP000479692"/>
    </source>
</evidence>
<dbReference type="EMBL" id="WOXT01000001">
    <property type="protein sequence ID" value="MUV13510.1"/>
    <property type="molecule type" value="Genomic_DNA"/>
</dbReference>
<keyword evidence="2" id="KW-1185">Reference proteome</keyword>
<dbReference type="AlphaFoldDB" id="A0A7C9HL96"/>
<dbReference type="RefSeq" id="WP_156640695.1">
    <property type="nucleotide sequence ID" value="NZ_WOXT01000001.1"/>
</dbReference>
<dbReference type="PANTHER" id="PTHR36922:SF1">
    <property type="entry name" value="DUF1993 DOMAIN-CONTAINING PROTEIN"/>
    <property type="match status" value="1"/>
</dbReference>
<name>A0A7C9HL96_9GAMM</name>
<comment type="caution">
    <text evidence="1">The sequence shown here is derived from an EMBL/GenBank/DDBJ whole genome shotgun (WGS) entry which is preliminary data.</text>
</comment>
<evidence type="ECO:0000313" key="1">
    <source>
        <dbReference type="EMBL" id="MUV13510.1"/>
    </source>
</evidence>